<evidence type="ECO:0000313" key="7">
    <source>
        <dbReference type="Proteomes" id="UP000070163"/>
    </source>
</evidence>
<evidence type="ECO:0000256" key="5">
    <source>
        <dbReference type="SAM" id="Phobius"/>
    </source>
</evidence>
<organism evidence="6 7">
    <name type="scientific">candidate division MSBL1 archaeon SCGC-AAA259A05</name>
    <dbReference type="NCBI Taxonomy" id="1698259"/>
    <lineage>
        <taxon>Archaea</taxon>
        <taxon>Methanobacteriati</taxon>
        <taxon>Methanobacteriota</taxon>
        <taxon>candidate division MSBL1</taxon>
    </lineage>
</organism>
<proteinExistence type="predicted"/>
<evidence type="ECO:0008006" key="8">
    <source>
        <dbReference type="Google" id="ProtNLM"/>
    </source>
</evidence>
<dbReference type="GO" id="GO:0016020">
    <property type="term" value="C:membrane"/>
    <property type="evidence" value="ECO:0007669"/>
    <property type="project" value="UniProtKB-SubCell"/>
</dbReference>
<evidence type="ECO:0000256" key="2">
    <source>
        <dbReference type="ARBA" id="ARBA00022692"/>
    </source>
</evidence>
<evidence type="ECO:0000313" key="6">
    <source>
        <dbReference type="EMBL" id="KXA91676.1"/>
    </source>
</evidence>
<gene>
    <name evidence="6" type="ORF">AKJ57_00250</name>
</gene>
<keyword evidence="7" id="KW-1185">Reference proteome</keyword>
<feature type="transmembrane region" description="Helical" evidence="5">
    <location>
        <begin position="171"/>
        <end position="194"/>
    </location>
</feature>
<reference evidence="6 7" key="1">
    <citation type="journal article" date="2016" name="Sci. Rep.">
        <title>Metabolic traits of an uncultured archaeal lineage -MSBL1- from brine pools of the Red Sea.</title>
        <authorList>
            <person name="Mwirichia R."/>
            <person name="Alam I."/>
            <person name="Rashid M."/>
            <person name="Vinu M."/>
            <person name="Ba-Alawi W."/>
            <person name="Anthony Kamau A."/>
            <person name="Kamanda Ngugi D."/>
            <person name="Goker M."/>
            <person name="Klenk H.P."/>
            <person name="Bajic V."/>
            <person name="Stingl U."/>
        </authorList>
    </citation>
    <scope>NUCLEOTIDE SEQUENCE [LARGE SCALE GENOMIC DNA]</scope>
    <source>
        <strain evidence="6">SCGC-AAA259A05</strain>
    </source>
</reference>
<comment type="subcellular location">
    <subcellularLocation>
        <location evidence="1">Membrane</location>
        <topology evidence="1">Multi-pass membrane protein</topology>
    </subcellularLocation>
</comment>
<dbReference type="PANTHER" id="PTHR43376:SF1">
    <property type="entry name" value="OLIGOPEPTIDE TRANSPORT SYSTEM PERMEASE PROTEIN"/>
    <property type="match status" value="1"/>
</dbReference>
<keyword evidence="2 5" id="KW-0812">Transmembrane</keyword>
<evidence type="ECO:0000256" key="3">
    <source>
        <dbReference type="ARBA" id="ARBA00022989"/>
    </source>
</evidence>
<keyword evidence="4 5" id="KW-0472">Membrane</keyword>
<name>A0A133UBW8_9EURY</name>
<dbReference type="SUPFAM" id="SSF161098">
    <property type="entry name" value="MetI-like"/>
    <property type="match status" value="1"/>
</dbReference>
<accession>A0A133UBW8</accession>
<evidence type="ECO:0000256" key="4">
    <source>
        <dbReference type="ARBA" id="ARBA00023136"/>
    </source>
</evidence>
<dbReference type="AlphaFoldDB" id="A0A133UBW8"/>
<evidence type="ECO:0000256" key="1">
    <source>
        <dbReference type="ARBA" id="ARBA00004141"/>
    </source>
</evidence>
<dbReference type="PANTHER" id="PTHR43376">
    <property type="entry name" value="OLIGOPEPTIDE TRANSPORT SYSTEM PERMEASE PROTEIN"/>
    <property type="match status" value="1"/>
</dbReference>
<dbReference type="InterPro" id="IPR035906">
    <property type="entry name" value="MetI-like_sf"/>
</dbReference>
<protein>
    <recommendedName>
        <fullName evidence="8">ABC transmembrane type-1 domain-containing protein</fullName>
    </recommendedName>
</protein>
<sequence length="215" mass="24758">MKEIIQKIKDNPFVAFAGKKLIFLFISFFIAMTILFVLSHMMPSNPAQIMSEKVGASGMEQSISQSTLLTPGQGTKIEVLRQIYTVKFGINKSLGEQYVVFWKRFLTMDYGYSFWRYPHSVSSLVINALPWTMALVLPVVPIGFIVGNWIGSRAAYYRGKFDRTLYYISMYLWRAPYFWFALILVLVFGSWLGWFPIAGSFGKQFIRPEFSWSGL</sequence>
<keyword evidence="3 5" id="KW-1133">Transmembrane helix</keyword>
<feature type="transmembrane region" description="Helical" evidence="5">
    <location>
        <begin position="21"/>
        <end position="42"/>
    </location>
</feature>
<dbReference type="EMBL" id="LHXJ01000002">
    <property type="protein sequence ID" value="KXA91676.1"/>
    <property type="molecule type" value="Genomic_DNA"/>
</dbReference>
<dbReference type="Proteomes" id="UP000070163">
    <property type="component" value="Unassembled WGS sequence"/>
</dbReference>
<feature type="transmembrane region" description="Helical" evidence="5">
    <location>
        <begin position="128"/>
        <end position="150"/>
    </location>
</feature>
<comment type="caution">
    <text evidence="6">The sequence shown here is derived from an EMBL/GenBank/DDBJ whole genome shotgun (WGS) entry which is preliminary data.</text>
</comment>